<sequence length="287" mass="32202">MPALSLHLLSLHPSINSIDFLSELKKAASTKVIVASRPRRTIISPTLLDKDPLLSEKWDILLLLQPPNPREPLFPPALASHIKTEYKIHVGIPSRLLNTYPERDAELKREKNAQRVPLTGSLDKLKEKQGNDGQGQNLEVSPELLEFMQELTKEHDKPVTMLNLLHFHFPGGKENYFKYGQGFNPVAAKRGGSAKLVGNVIRPAAGRSAAPDSDSGFSDSRGSVDRPEEDWWNEISIVHYPSIRHFCDMLAAEDYQEVNRKYRLGALKDTFLLCTTEFDLEGEAAKL</sequence>
<dbReference type="PANTHER" id="PTHR40257:SF1">
    <property type="entry name" value="DUF1330 DOMAIN-CONTAINING PROTEIN"/>
    <property type="match status" value="1"/>
</dbReference>
<evidence type="ECO:0000256" key="1">
    <source>
        <dbReference type="SAM" id="MobiDB-lite"/>
    </source>
</evidence>
<feature type="region of interest" description="Disordered" evidence="1">
    <location>
        <begin position="205"/>
        <end position="226"/>
    </location>
</feature>
<dbReference type="KEGG" id="ani:ANIA_00390"/>
<name>Q5BGE0_EMENI</name>
<gene>
    <name evidence="2" type="ORF">ANIA_00390</name>
</gene>
<dbReference type="OMA" id="ARNIHWD"/>
<reference evidence="3" key="1">
    <citation type="journal article" date="2005" name="Nature">
        <title>Sequencing of Aspergillus nidulans and comparative analysis with A. fumigatus and A. oryzae.</title>
        <authorList>
            <person name="Galagan J.E."/>
            <person name="Calvo S.E."/>
            <person name="Cuomo C."/>
            <person name="Ma L.J."/>
            <person name="Wortman J.R."/>
            <person name="Batzoglou S."/>
            <person name="Lee S.I."/>
            <person name="Basturkmen M."/>
            <person name="Spevak C.C."/>
            <person name="Clutterbuck J."/>
            <person name="Kapitonov V."/>
            <person name="Jurka J."/>
            <person name="Scazzocchio C."/>
            <person name="Farman M."/>
            <person name="Butler J."/>
            <person name="Purcell S."/>
            <person name="Harris S."/>
            <person name="Braus G.H."/>
            <person name="Draht O."/>
            <person name="Busch S."/>
            <person name="D'Enfert C."/>
            <person name="Bouchier C."/>
            <person name="Goldman G.H."/>
            <person name="Bell-Pedersen D."/>
            <person name="Griffiths-Jones S."/>
            <person name="Doonan J.H."/>
            <person name="Yu J."/>
            <person name="Vienken K."/>
            <person name="Pain A."/>
            <person name="Freitag M."/>
            <person name="Selker E.U."/>
            <person name="Archer D.B."/>
            <person name="Penalva M.A."/>
            <person name="Oakley B.R."/>
            <person name="Momany M."/>
            <person name="Tanaka T."/>
            <person name="Kumagai T."/>
            <person name="Asai K."/>
            <person name="Machida M."/>
            <person name="Nierman W.C."/>
            <person name="Denning D.W."/>
            <person name="Caddick M."/>
            <person name="Hynes M."/>
            <person name="Paoletti M."/>
            <person name="Fischer R."/>
            <person name="Miller B."/>
            <person name="Dyer P."/>
            <person name="Sachs M.S."/>
            <person name="Osmani S.A."/>
            <person name="Birren B.W."/>
        </authorList>
    </citation>
    <scope>NUCLEOTIDE SEQUENCE [LARGE SCALE GENOMIC DNA]</scope>
    <source>
        <strain evidence="3">FGSC A4 / ATCC 38163 / CBS 112.46 / NRRL 194 / M139</strain>
    </source>
</reference>
<accession>C8VTJ6</accession>
<dbReference type="AlphaFoldDB" id="Q5BGE0"/>
<dbReference type="HOGENOM" id="CLU_085773_0_0_1"/>
<feature type="compositionally biased region" description="Low complexity" evidence="1">
    <location>
        <begin position="212"/>
        <end position="221"/>
    </location>
</feature>
<feature type="region of interest" description="Disordered" evidence="1">
    <location>
        <begin position="107"/>
        <end position="137"/>
    </location>
</feature>
<organism evidence="2 3">
    <name type="scientific">Emericella nidulans (strain FGSC A4 / ATCC 38163 / CBS 112.46 / NRRL 194 / M139)</name>
    <name type="common">Aspergillus nidulans</name>
    <dbReference type="NCBI Taxonomy" id="227321"/>
    <lineage>
        <taxon>Eukaryota</taxon>
        <taxon>Fungi</taxon>
        <taxon>Dikarya</taxon>
        <taxon>Ascomycota</taxon>
        <taxon>Pezizomycotina</taxon>
        <taxon>Eurotiomycetes</taxon>
        <taxon>Eurotiomycetidae</taxon>
        <taxon>Eurotiales</taxon>
        <taxon>Aspergillaceae</taxon>
        <taxon>Aspergillus</taxon>
        <taxon>Aspergillus subgen. Nidulantes</taxon>
    </lineage>
</organism>
<reference evidence="3" key="2">
    <citation type="journal article" date="2009" name="Fungal Genet. Biol.">
        <title>The 2008 update of the Aspergillus nidulans genome annotation: a community effort.</title>
        <authorList>
            <person name="Wortman J.R."/>
            <person name="Gilsenan J.M."/>
            <person name="Joardar V."/>
            <person name="Deegan J."/>
            <person name="Clutterbuck J."/>
            <person name="Andersen M.R."/>
            <person name="Archer D."/>
            <person name="Bencina M."/>
            <person name="Braus G."/>
            <person name="Coutinho P."/>
            <person name="von Dohren H."/>
            <person name="Doonan J."/>
            <person name="Driessen A.J."/>
            <person name="Durek P."/>
            <person name="Espeso E."/>
            <person name="Fekete E."/>
            <person name="Flipphi M."/>
            <person name="Estrada C.G."/>
            <person name="Geysens S."/>
            <person name="Goldman G."/>
            <person name="de Groot P.W."/>
            <person name="Hansen K."/>
            <person name="Harris S.D."/>
            <person name="Heinekamp T."/>
            <person name="Helmstaedt K."/>
            <person name="Henrissat B."/>
            <person name="Hofmann G."/>
            <person name="Homan T."/>
            <person name="Horio T."/>
            <person name="Horiuchi H."/>
            <person name="James S."/>
            <person name="Jones M."/>
            <person name="Karaffa L."/>
            <person name="Karanyi Z."/>
            <person name="Kato M."/>
            <person name="Keller N."/>
            <person name="Kelly D.E."/>
            <person name="Kiel J.A."/>
            <person name="Kim J.M."/>
            <person name="van der Klei I.J."/>
            <person name="Klis F.M."/>
            <person name="Kovalchuk A."/>
            <person name="Krasevec N."/>
            <person name="Kubicek C.P."/>
            <person name="Liu B."/>
            <person name="Maccabe A."/>
            <person name="Meyer V."/>
            <person name="Mirabito P."/>
            <person name="Miskei M."/>
            <person name="Mos M."/>
            <person name="Mullins J."/>
            <person name="Nelson D.R."/>
            <person name="Nielsen J."/>
            <person name="Oakley B.R."/>
            <person name="Osmani S.A."/>
            <person name="Pakula T."/>
            <person name="Paszewski A."/>
            <person name="Paulsen I."/>
            <person name="Pilsyk S."/>
            <person name="Pocsi I."/>
            <person name="Punt P.J."/>
            <person name="Ram A.F."/>
            <person name="Ren Q."/>
            <person name="Robellet X."/>
            <person name="Robson G."/>
            <person name="Seiboth B."/>
            <person name="van Solingen P."/>
            <person name="Specht T."/>
            <person name="Sun J."/>
            <person name="Taheri-Talesh N."/>
            <person name="Takeshita N."/>
            <person name="Ussery D."/>
            <person name="vanKuyk P.A."/>
            <person name="Visser H."/>
            <person name="van de Vondervoort P.J."/>
            <person name="de Vries R.P."/>
            <person name="Walton J."/>
            <person name="Xiang X."/>
            <person name="Xiong Y."/>
            <person name="Zeng A.P."/>
            <person name="Brandt B.W."/>
            <person name="Cornell M.J."/>
            <person name="van den Hondel C.A."/>
            <person name="Visser J."/>
            <person name="Oliver S.G."/>
            <person name="Turner G."/>
        </authorList>
    </citation>
    <scope>GENOME REANNOTATION</scope>
    <source>
        <strain evidence="3">FGSC A4 / ATCC 38163 / CBS 112.46 / NRRL 194 / M139</strain>
    </source>
</reference>
<keyword evidence="3" id="KW-1185">Reference proteome</keyword>
<proteinExistence type="predicted"/>
<dbReference type="Gene3D" id="3.30.70.100">
    <property type="match status" value="1"/>
</dbReference>
<accession>Q5BGE0</accession>
<evidence type="ECO:0008006" key="4">
    <source>
        <dbReference type="Google" id="ProtNLM"/>
    </source>
</evidence>
<evidence type="ECO:0000313" key="3">
    <source>
        <dbReference type="Proteomes" id="UP000000560"/>
    </source>
</evidence>
<dbReference type="EMBL" id="BN001308">
    <property type="protein sequence ID" value="CBF89579.1"/>
    <property type="molecule type" value="Genomic_DNA"/>
</dbReference>
<evidence type="ECO:0000313" key="2">
    <source>
        <dbReference type="EMBL" id="CBF89579.1"/>
    </source>
</evidence>
<dbReference type="RefSeq" id="XP_657994.1">
    <property type="nucleotide sequence ID" value="XM_652902.1"/>
</dbReference>
<dbReference type="VEuPathDB" id="FungiDB:AN0390"/>
<dbReference type="GeneID" id="2876163"/>
<dbReference type="OrthoDB" id="265717at2759"/>
<dbReference type="InParanoid" id="Q5BGE0"/>
<dbReference type="eggNOG" id="ENOG502RYGD">
    <property type="taxonomic scope" value="Eukaryota"/>
</dbReference>
<dbReference type="Proteomes" id="UP000000560">
    <property type="component" value="Chromosome VIII"/>
</dbReference>
<dbReference type="PANTHER" id="PTHR40257">
    <property type="match status" value="1"/>
</dbReference>
<protein>
    <recommendedName>
        <fullName evidence="4">DUF1330 domain-containing protein</fullName>
    </recommendedName>
</protein>